<organism evidence="1 2">
    <name type="scientific">Lysinibacillus antri</name>
    <dbReference type="NCBI Taxonomy" id="2498145"/>
    <lineage>
        <taxon>Bacteria</taxon>
        <taxon>Bacillati</taxon>
        <taxon>Bacillota</taxon>
        <taxon>Bacilli</taxon>
        <taxon>Bacillales</taxon>
        <taxon>Bacillaceae</taxon>
        <taxon>Lysinibacillus</taxon>
    </lineage>
</organism>
<dbReference type="RefSeq" id="WP_126658269.1">
    <property type="nucleotide sequence ID" value="NZ_RYYR01000007.1"/>
</dbReference>
<dbReference type="Pfam" id="PF13669">
    <property type="entry name" value="Glyoxalase_4"/>
    <property type="match status" value="1"/>
</dbReference>
<dbReference type="Gene3D" id="3.10.180.10">
    <property type="entry name" value="2,3-Dihydroxybiphenyl 1,2-Dioxygenase, domain 1"/>
    <property type="match status" value="1"/>
</dbReference>
<keyword evidence="2" id="KW-1185">Reference proteome</keyword>
<dbReference type="AlphaFoldDB" id="A0A432LE17"/>
<dbReference type="InterPro" id="IPR029068">
    <property type="entry name" value="Glyas_Bleomycin-R_OHBP_Dase"/>
</dbReference>
<accession>A0A432LE17</accession>
<gene>
    <name evidence="1" type="ORF">EK386_06725</name>
</gene>
<sequence>MNDKSIFKFHHIGLACKNIEKEILAHEKLDYIKETDVFVDSNQKIKGIFMVNGAFRVELLEATNSESPINNYLKKGIRMYHQCFTTPNIQQAIDYLQNQGAMLVVEPINAVAFNNRKIAFLYLRTRMLIELIEE</sequence>
<dbReference type="Proteomes" id="UP000287910">
    <property type="component" value="Unassembled WGS sequence"/>
</dbReference>
<reference evidence="1 2" key="1">
    <citation type="submission" date="2018-12" db="EMBL/GenBank/DDBJ databases">
        <title>Lysinibacillus antri sp. nov., isolated from a cave soil.</title>
        <authorList>
            <person name="Narsing Rao M.P."/>
            <person name="Zhang H."/>
            <person name="Dong Z.-Y."/>
            <person name="Niu X.-K."/>
            <person name="Zhang K."/>
            <person name="Fang B.-Z."/>
            <person name="Kang Y.-Q."/>
            <person name="Xiao M."/>
            <person name="Li W.-J."/>
        </authorList>
    </citation>
    <scope>NUCLEOTIDE SEQUENCE [LARGE SCALE GENOMIC DNA]</scope>
    <source>
        <strain evidence="1 2">SYSU K30002</strain>
    </source>
</reference>
<comment type="caution">
    <text evidence="1">The sequence shown here is derived from an EMBL/GenBank/DDBJ whole genome shotgun (WGS) entry which is preliminary data.</text>
</comment>
<dbReference type="EMBL" id="RYYR01000007">
    <property type="protein sequence ID" value="RUL54200.1"/>
    <property type="molecule type" value="Genomic_DNA"/>
</dbReference>
<proteinExistence type="predicted"/>
<protein>
    <submittedName>
        <fullName evidence="1">VOC family protein</fullName>
    </submittedName>
</protein>
<dbReference type="SUPFAM" id="SSF54593">
    <property type="entry name" value="Glyoxalase/Bleomycin resistance protein/Dihydroxybiphenyl dioxygenase"/>
    <property type="match status" value="1"/>
</dbReference>
<name>A0A432LE17_9BACI</name>
<evidence type="ECO:0000313" key="2">
    <source>
        <dbReference type="Proteomes" id="UP000287910"/>
    </source>
</evidence>
<evidence type="ECO:0000313" key="1">
    <source>
        <dbReference type="EMBL" id="RUL54200.1"/>
    </source>
</evidence>